<evidence type="ECO:0000256" key="2">
    <source>
        <dbReference type="ARBA" id="ARBA00022475"/>
    </source>
</evidence>
<comment type="subcellular location">
    <subcellularLocation>
        <location evidence="1">Cell membrane</location>
        <topology evidence="1">Multi-pass membrane protein</topology>
    </subcellularLocation>
</comment>
<protein>
    <submittedName>
        <fullName evidence="8">Beta-1 adrenergic receptor</fullName>
    </submittedName>
</protein>
<dbReference type="GO" id="GO:0004930">
    <property type="term" value="F:G protein-coupled receptor activity"/>
    <property type="evidence" value="ECO:0007669"/>
    <property type="project" value="InterPro"/>
</dbReference>
<dbReference type="InterPro" id="IPR000276">
    <property type="entry name" value="GPCR_Rhodpsn"/>
</dbReference>
<gene>
    <name evidence="8" type="ORF">ElyMa_000404600</name>
</gene>
<dbReference type="SUPFAM" id="SSF81321">
    <property type="entry name" value="Family A G protein-coupled receptor-like"/>
    <property type="match status" value="1"/>
</dbReference>
<dbReference type="EMBL" id="BMAT01000802">
    <property type="protein sequence ID" value="GFR73405.1"/>
    <property type="molecule type" value="Genomic_DNA"/>
</dbReference>
<evidence type="ECO:0000313" key="9">
    <source>
        <dbReference type="Proteomes" id="UP000762676"/>
    </source>
</evidence>
<keyword evidence="8" id="KW-0675">Receptor</keyword>
<dbReference type="InterPro" id="IPR017452">
    <property type="entry name" value="GPCR_Rhodpsn_7TM"/>
</dbReference>
<feature type="domain" description="G-protein coupled receptors family 1 profile" evidence="7">
    <location>
        <begin position="37"/>
        <end position="121"/>
    </location>
</feature>
<evidence type="ECO:0000256" key="4">
    <source>
        <dbReference type="ARBA" id="ARBA00022989"/>
    </source>
</evidence>
<dbReference type="AlphaFoldDB" id="A0AAV4FL05"/>
<evidence type="ECO:0000259" key="7">
    <source>
        <dbReference type="PROSITE" id="PS50262"/>
    </source>
</evidence>
<evidence type="ECO:0000313" key="8">
    <source>
        <dbReference type="EMBL" id="GFR73405.1"/>
    </source>
</evidence>
<dbReference type="Gene3D" id="1.20.1070.10">
    <property type="entry name" value="Rhodopsin 7-helix transmembrane proteins"/>
    <property type="match status" value="1"/>
</dbReference>
<sequence>MSSSNISNYKDELSQVTLTDAGLSVMALFLALFITSANATTIMAIWRTPALRTLANTYVCSLACADFIVGLACVLMALFMLPPLRLELFYKNIEVCSLFQGIVIGMVLLSAIHMTLIAVDRVDPLEAAYLQQRLSQPGADDLKTRENETTETNIVKSKGVKLCYLQLSG</sequence>
<name>A0AAV4FL05_9GAST</name>
<proteinExistence type="predicted"/>
<dbReference type="PANTHER" id="PTHR22750">
    <property type="entry name" value="G-PROTEIN COUPLED RECEPTOR"/>
    <property type="match status" value="1"/>
</dbReference>
<feature type="transmembrane region" description="Helical" evidence="6">
    <location>
        <begin position="99"/>
        <end position="119"/>
    </location>
</feature>
<evidence type="ECO:0000256" key="5">
    <source>
        <dbReference type="ARBA" id="ARBA00023136"/>
    </source>
</evidence>
<organism evidence="8 9">
    <name type="scientific">Elysia marginata</name>
    <dbReference type="NCBI Taxonomy" id="1093978"/>
    <lineage>
        <taxon>Eukaryota</taxon>
        <taxon>Metazoa</taxon>
        <taxon>Spiralia</taxon>
        <taxon>Lophotrochozoa</taxon>
        <taxon>Mollusca</taxon>
        <taxon>Gastropoda</taxon>
        <taxon>Heterobranchia</taxon>
        <taxon>Euthyneura</taxon>
        <taxon>Panpulmonata</taxon>
        <taxon>Sacoglossa</taxon>
        <taxon>Placobranchoidea</taxon>
        <taxon>Plakobranchidae</taxon>
        <taxon>Elysia</taxon>
    </lineage>
</organism>
<dbReference type="GO" id="GO:0005886">
    <property type="term" value="C:plasma membrane"/>
    <property type="evidence" value="ECO:0007669"/>
    <property type="project" value="UniProtKB-SubCell"/>
</dbReference>
<dbReference type="CDD" id="cd00637">
    <property type="entry name" value="7tm_classA_rhodopsin-like"/>
    <property type="match status" value="1"/>
</dbReference>
<keyword evidence="2" id="KW-1003">Cell membrane</keyword>
<evidence type="ECO:0000256" key="1">
    <source>
        <dbReference type="ARBA" id="ARBA00004651"/>
    </source>
</evidence>
<keyword evidence="3 6" id="KW-0812">Transmembrane</keyword>
<keyword evidence="9" id="KW-1185">Reference proteome</keyword>
<evidence type="ECO:0000256" key="6">
    <source>
        <dbReference type="SAM" id="Phobius"/>
    </source>
</evidence>
<feature type="transmembrane region" description="Helical" evidence="6">
    <location>
        <begin position="23"/>
        <end position="46"/>
    </location>
</feature>
<dbReference type="PROSITE" id="PS50262">
    <property type="entry name" value="G_PROTEIN_RECEP_F1_2"/>
    <property type="match status" value="1"/>
</dbReference>
<feature type="transmembrane region" description="Helical" evidence="6">
    <location>
        <begin position="58"/>
        <end position="79"/>
    </location>
</feature>
<accession>A0AAV4FL05</accession>
<evidence type="ECO:0000256" key="3">
    <source>
        <dbReference type="ARBA" id="ARBA00022692"/>
    </source>
</evidence>
<comment type="caution">
    <text evidence="8">The sequence shown here is derived from an EMBL/GenBank/DDBJ whole genome shotgun (WGS) entry which is preliminary data.</text>
</comment>
<keyword evidence="4 6" id="KW-1133">Transmembrane helix</keyword>
<keyword evidence="5 6" id="KW-0472">Membrane</keyword>
<dbReference type="Proteomes" id="UP000762676">
    <property type="component" value="Unassembled WGS sequence"/>
</dbReference>
<reference evidence="8 9" key="1">
    <citation type="journal article" date="2021" name="Elife">
        <title>Chloroplast acquisition without the gene transfer in kleptoplastic sea slugs, Plakobranchus ocellatus.</title>
        <authorList>
            <person name="Maeda T."/>
            <person name="Takahashi S."/>
            <person name="Yoshida T."/>
            <person name="Shimamura S."/>
            <person name="Takaki Y."/>
            <person name="Nagai Y."/>
            <person name="Toyoda A."/>
            <person name="Suzuki Y."/>
            <person name="Arimoto A."/>
            <person name="Ishii H."/>
            <person name="Satoh N."/>
            <person name="Nishiyama T."/>
            <person name="Hasebe M."/>
            <person name="Maruyama T."/>
            <person name="Minagawa J."/>
            <person name="Obokata J."/>
            <person name="Shigenobu S."/>
        </authorList>
    </citation>
    <scope>NUCLEOTIDE SEQUENCE [LARGE SCALE GENOMIC DNA]</scope>
</reference>
<dbReference type="Pfam" id="PF00001">
    <property type="entry name" value="7tm_1"/>
    <property type="match status" value="1"/>
</dbReference>